<accession>S6A872</accession>
<dbReference type="RefSeq" id="WP_020964624.1">
    <property type="nucleotide sequence ID" value="NC_022097.1"/>
</dbReference>
<dbReference type="Gene3D" id="3.40.640.10">
    <property type="entry name" value="Type I PLP-dependent aspartate aminotransferase-like (Major domain)"/>
    <property type="match status" value="1"/>
</dbReference>
<dbReference type="GeneID" id="301089480"/>
<evidence type="ECO:0000259" key="3">
    <source>
        <dbReference type="Pfam" id="PF00155"/>
    </source>
</evidence>
<dbReference type="InterPro" id="IPR004839">
    <property type="entry name" value="Aminotransferase_I/II_large"/>
</dbReference>
<dbReference type="Gene3D" id="3.90.1150.10">
    <property type="entry name" value="Aspartate Aminotransferase, domain 1"/>
    <property type="match status" value="1"/>
</dbReference>
<dbReference type="Pfam" id="PF00155">
    <property type="entry name" value="Aminotran_1_2"/>
    <property type="match status" value="1"/>
</dbReference>
<dbReference type="STRING" id="1291379.TPE_0828"/>
<organism evidence="4 5">
    <name type="scientific">Treponema pedis str. T A4</name>
    <dbReference type="NCBI Taxonomy" id="1291379"/>
    <lineage>
        <taxon>Bacteria</taxon>
        <taxon>Pseudomonadati</taxon>
        <taxon>Spirochaetota</taxon>
        <taxon>Spirochaetia</taxon>
        <taxon>Spirochaetales</taxon>
        <taxon>Treponemataceae</taxon>
        <taxon>Treponema</taxon>
    </lineage>
</organism>
<proteinExistence type="predicted"/>
<gene>
    <name evidence="4" type="ORF">TPE_0828</name>
</gene>
<evidence type="ECO:0000313" key="5">
    <source>
        <dbReference type="Proteomes" id="UP000015620"/>
    </source>
</evidence>
<dbReference type="HOGENOM" id="CLU_017584_3_2_12"/>
<keyword evidence="5" id="KW-1185">Reference proteome</keyword>
<dbReference type="GO" id="GO:0030170">
    <property type="term" value="F:pyridoxal phosphate binding"/>
    <property type="evidence" value="ECO:0007669"/>
    <property type="project" value="InterPro"/>
</dbReference>
<protein>
    <submittedName>
        <fullName evidence="4">L-threonine-O-3-phosphate decarboxylase</fullName>
    </submittedName>
</protein>
<keyword evidence="2" id="KW-0663">Pyridoxal phosphate</keyword>
<dbReference type="CDD" id="cd00609">
    <property type="entry name" value="AAT_like"/>
    <property type="match status" value="1"/>
</dbReference>
<name>S6A872_9SPIR</name>
<dbReference type="EMBL" id="CP004120">
    <property type="protein sequence ID" value="AGT43324.1"/>
    <property type="molecule type" value="Genomic_DNA"/>
</dbReference>
<dbReference type="PANTHER" id="PTHR42885">
    <property type="entry name" value="HISTIDINOL-PHOSPHATE AMINOTRANSFERASE-RELATED"/>
    <property type="match status" value="1"/>
</dbReference>
<dbReference type="PANTHER" id="PTHR42885:SF1">
    <property type="entry name" value="THREONINE-PHOSPHATE DECARBOXYLASE"/>
    <property type="match status" value="1"/>
</dbReference>
<reference evidence="4 5" key="1">
    <citation type="journal article" date="2013" name="PLoS ONE">
        <title>Genome-Wide Relatedness of Treponema pedis, from Gingiva and Necrotic Skin Lesions of Pigs, with the Human Oral Pathogen Treponema denticola.</title>
        <authorList>
            <person name="Svartstrom O."/>
            <person name="Mushtaq M."/>
            <person name="Pringle M."/>
            <person name="Segerman B."/>
        </authorList>
    </citation>
    <scope>NUCLEOTIDE SEQUENCE [LARGE SCALE GENOMIC DNA]</scope>
    <source>
        <strain evidence="4">T A4</strain>
    </source>
</reference>
<dbReference type="Proteomes" id="UP000015620">
    <property type="component" value="Chromosome"/>
</dbReference>
<dbReference type="KEGG" id="tped:TPE_0828"/>
<feature type="domain" description="Aminotransferase class I/classII large" evidence="3">
    <location>
        <begin position="19"/>
        <end position="351"/>
    </location>
</feature>
<evidence type="ECO:0000256" key="1">
    <source>
        <dbReference type="ARBA" id="ARBA00001933"/>
    </source>
</evidence>
<dbReference type="InterPro" id="IPR015424">
    <property type="entry name" value="PyrdxlP-dep_Trfase"/>
</dbReference>
<dbReference type="PATRIC" id="fig|1291379.3.peg.824"/>
<evidence type="ECO:0000313" key="4">
    <source>
        <dbReference type="EMBL" id="AGT43324.1"/>
    </source>
</evidence>
<dbReference type="SUPFAM" id="SSF53383">
    <property type="entry name" value="PLP-dependent transferases"/>
    <property type="match status" value="1"/>
</dbReference>
<dbReference type="InterPro" id="IPR015421">
    <property type="entry name" value="PyrdxlP-dep_Trfase_major"/>
</dbReference>
<evidence type="ECO:0000256" key="2">
    <source>
        <dbReference type="ARBA" id="ARBA00022898"/>
    </source>
</evidence>
<comment type="cofactor">
    <cofactor evidence="1">
        <name>pyridoxal 5'-phosphate</name>
        <dbReference type="ChEBI" id="CHEBI:597326"/>
    </cofactor>
</comment>
<dbReference type="AlphaFoldDB" id="S6A872"/>
<dbReference type="InterPro" id="IPR015422">
    <property type="entry name" value="PyrdxlP-dep_Trfase_small"/>
</dbReference>
<sequence>MDIVMTHGGLLSRQPENNNLTDFSSNINPLGMPHGLKAALNGAFQNLKVYPDINYRNLKKAAAKYLNCLPENILLGNGAVEIIDNFCAANFSRVIICPPCFSEYKLRAKIRNKETLEIPYRSNFVLNIEVLNENIKENDLLILGNPNNPTGLRTAQTELLKIYEIINSKKAFLLLDEAFFEFCATDYNSIDILKKEEFKNICIIRAATKFFALPGLRLAYACTSPSVAESISQFEQPWHINAFAEAAAQIIFTDTEFINKSRTYIRAAYSEFFAELNKHGTLGNIKFEPYPSDCNFILLKLLNCTDIQAQNFFEKKGILVRTCSSFKILNDNHIRIAVKSKEDNRKFIETLI</sequence>